<accession>A0AAE3XNT2</accession>
<protein>
    <submittedName>
        <fullName evidence="1">Carbonic anhydrase/acetyltransferase-like protein (Isoleucine patch superfamily)</fullName>
    </submittedName>
</protein>
<evidence type="ECO:0000313" key="2">
    <source>
        <dbReference type="Proteomes" id="UP001185092"/>
    </source>
</evidence>
<dbReference type="RefSeq" id="WP_309939005.1">
    <property type="nucleotide sequence ID" value="NZ_AP025305.1"/>
</dbReference>
<dbReference type="PANTHER" id="PTHR13061">
    <property type="entry name" value="DYNACTIN SUBUNIT P25"/>
    <property type="match status" value="1"/>
</dbReference>
<dbReference type="SUPFAM" id="SSF51161">
    <property type="entry name" value="Trimeric LpxA-like enzymes"/>
    <property type="match status" value="1"/>
</dbReference>
<dbReference type="AlphaFoldDB" id="A0AAE3XNT2"/>
<dbReference type="InterPro" id="IPR011004">
    <property type="entry name" value="Trimer_LpxA-like_sf"/>
</dbReference>
<dbReference type="EMBL" id="JAVDQD010000002">
    <property type="protein sequence ID" value="MDR6239363.1"/>
    <property type="molecule type" value="Genomic_DNA"/>
</dbReference>
<dbReference type="PANTHER" id="PTHR13061:SF29">
    <property type="entry name" value="GAMMA CARBONIC ANHYDRASE-LIKE 1, MITOCHONDRIAL-RELATED"/>
    <property type="match status" value="1"/>
</dbReference>
<dbReference type="Gene3D" id="2.160.10.10">
    <property type="entry name" value="Hexapeptide repeat proteins"/>
    <property type="match status" value="1"/>
</dbReference>
<dbReference type="InterPro" id="IPR047324">
    <property type="entry name" value="LbH_gamma_CA-like"/>
</dbReference>
<dbReference type="Proteomes" id="UP001185092">
    <property type="component" value="Unassembled WGS sequence"/>
</dbReference>
<keyword evidence="2" id="KW-1185">Reference proteome</keyword>
<dbReference type="CDD" id="cd04645">
    <property type="entry name" value="LbH_gamma_CA_like"/>
    <property type="match status" value="1"/>
</dbReference>
<comment type="caution">
    <text evidence="1">The sequence shown here is derived from an EMBL/GenBank/DDBJ whole genome shotgun (WGS) entry which is preliminary data.</text>
</comment>
<dbReference type="Pfam" id="PF00132">
    <property type="entry name" value="Hexapep"/>
    <property type="match status" value="1"/>
</dbReference>
<reference evidence="1" key="1">
    <citation type="submission" date="2023-07" db="EMBL/GenBank/DDBJ databases">
        <title>Genomic Encyclopedia of Type Strains, Phase IV (KMG-IV): sequencing the most valuable type-strain genomes for metagenomic binning, comparative biology and taxonomic classification.</title>
        <authorList>
            <person name="Goeker M."/>
        </authorList>
    </citation>
    <scope>NUCLEOTIDE SEQUENCE</scope>
    <source>
        <strain evidence="1">DSM 26174</strain>
    </source>
</reference>
<name>A0AAE3XNT2_9BACT</name>
<dbReference type="InterPro" id="IPR050484">
    <property type="entry name" value="Transf_Hexapept/Carb_Anhydrase"/>
</dbReference>
<organism evidence="1 2">
    <name type="scientific">Aureibacter tunicatorum</name>
    <dbReference type="NCBI Taxonomy" id="866807"/>
    <lineage>
        <taxon>Bacteria</taxon>
        <taxon>Pseudomonadati</taxon>
        <taxon>Bacteroidota</taxon>
        <taxon>Cytophagia</taxon>
        <taxon>Cytophagales</taxon>
        <taxon>Persicobacteraceae</taxon>
        <taxon>Aureibacter</taxon>
    </lineage>
</organism>
<evidence type="ECO:0000313" key="1">
    <source>
        <dbReference type="EMBL" id="MDR6239363.1"/>
    </source>
</evidence>
<sequence length="175" mass="18652">MALVKSIVRDGQTLAPSMPESCWLADNATVVGEVEMGEDCTIWFNAVVRGDVNLIKLGNRVNVQDGVVLHATYQKSTTVIGDDVSIGHNACVHGCRIEDNVLVGMNSVIMDGAIIGSNSVIAAGAVVLANTIVEEGSLYAGTPAKKVKDISEELLANIKRTASNYPKYASWFKED</sequence>
<dbReference type="InterPro" id="IPR001451">
    <property type="entry name" value="Hexapep"/>
</dbReference>
<proteinExistence type="predicted"/>
<gene>
    <name evidence="1" type="ORF">HNQ88_002400</name>
</gene>